<comment type="caution">
    <text evidence="3">The sequence shown here is derived from an EMBL/GenBank/DDBJ whole genome shotgun (WGS) entry which is preliminary data.</text>
</comment>
<evidence type="ECO:0000256" key="1">
    <source>
        <dbReference type="SAM" id="Phobius"/>
    </source>
</evidence>
<accession>A0A7X3MEH7</accession>
<feature type="transmembrane region" description="Helical" evidence="1">
    <location>
        <begin position="138"/>
        <end position="156"/>
    </location>
</feature>
<dbReference type="Proteomes" id="UP000460412">
    <property type="component" value="Unassembled WGS sequence"/>
</dbReference>
<feature type="transmembrane region" description="Helical" evidence="1">
    <location>
        <begin position="54"/>
        <end position="77"/>
    </location>
</feature>
<dbReference type="RefSeq" id="WP_159750172.1">
    <property type="nucleotide sequence ID" value="NZ_CASSPE010000013.1"/>
</dbReference>
<reference evidence="3 4" key="1">
    <citation type="submission" date="2019-12" db="EMBL/GenBank/DDBJ databases">
        <title>Sporaefaciens musculi gen. nov., sp. nov., a novel bacterium isolated from the caecum of an obese mouse.</title>
        <authorList>
            <person name="Rasmussen T.S."/>
            <person name="Streidl T."/>
            <person name="Hitch T.C.A."/>
            <person name="Wortmann E."/>
            <person name="Deptula P."/>
            <person name="Hansen M."/>
            <person name="Nielsen D.S."/>
            <person name="Clavel T."/>
            <person name="Vogensen F.K."/>
        </authorList>
    </citation>
    <scope>NUCLEOTIDE SEQUENCE [LARGE SCALE GENOMIC DNA]</scope>
    <source>
        <strain evidence="3 4">WCA-9-b2</strain>
    </source>
</reference>
<dbReference type="SUPFAM" id="SSF48317">
    <property type="entry name" value="Acid phosphatase/Vanadium-dependent haloperoxidase"/>
    <property type="match status" value="1"/>
</dbReference>
<name>A0A7X3MEH7_9FIRM</name>
<dbReference type="InterPro" id="IPR036938">
    <property type="entry name" value="PAP2/HPO_sf"/>
</dbReference>
<organism evidence="3 4">
    <name type="scientific">Sporofaciens musculi</name>
    <dbReference type="NCBI Taxonomy" id="2681861"/>
    <lineage>
        <taxon>Bacteria</taxon>
        <taxon>Bacillati</taxon>
        <taxon>Bacillota</taxon>
        <taxon>Clostridia</taxon>
        <taxon>Lachnospirales</taxon>
        <taxon>Lachnospiraceae</taxon>
        <taxon>Sporofaciens</taxon>
    </lineage>
</organism>
<feature type="transmembrane region" description="Helical" evidence="1">
    <location>
        <begin position="168"/>
        <end position="186"/>
    </location>
</feature>
<dbReference type="Pfam" id="PF01569">
    <property type="entry name" value="PAP2"/>
    <property type="match status" value="1"/>
</dbReference>
<evidence type="ECO:0000313" key="4">
    <source>
        <dbReference type="Proteomes" id="UP000460412"/>
    </source>
</evidence>
<keyword evidence="4" id="KW-1185">Reference proteome</keyword>
<evidence type="ECO:0000313" key="3">
    <source>
        <dbReference type="EMBL" id="MXP74840.1"/>
    </source>
</evidence>
<feature type="transmembrane region" description="Helical" evidence="1">
    <location>
        <begin position="192"/>
        <end position="209"/>
    </location>
</feature>
<dbReference type="Gene3D" id="1.20.144.10">
    <property type="entry name" value="Phosphatidic acid phosphatase type 2/haloperoxidase"/>
    <property type="match status" value="1"/>
</dbReference>
<keyword evidence="1" id="KW-1133">Transmembrane helix</keyword>
<gene>
    <name evidence="3" type="ORF">GN277_05415</name>
</gene>
<dbReference type="AlphaFoldDB" id="A0A7X3MEH7"/>
<proteinExistence type="predicted"/>
<feature type="transmembrane region" description="Helical" evidence="1">
    <location>
        <begin position="84"/>
        <end position="106"/>
    </location>
</feature>
<feature type="transmembrane region" description="Helical" evidence="1">
    <location>
        <begin position="16"/>
        <end position="34"/>
    </location>
</feature>
<dbReference type="EMBL" id="WUQX01000001">
    <property type="protein sequence ID" value="MXP74840.1"/>
    <property type="molecule type" value="Genomic_DNA"/>
</dbReference>
<feature type="domain" description="Phosphatidic acid phosphatase type 2/haloperoxidase" evidence="2">
    <location>
        <begin position="93"/>
        <end position="212"/>
    </location>
</feature>
<keyword evidence="1" id="KW-0812">Transmembrane</keyword>
<keyword evidence="1" id="KW-0472">Membrane</keyword>
<protein>
    <submittedName>
        <fullName evidence="3">Phosphatase PAP2 family protein</fullName>
    </submittedName>
</protein>
<dbReference type="InterPro" id="IPR000326">
    <property type="entry name" value="PAP2/HPO"/>
</dbReference>
<sequence>MNAIQQTKNFIKKYRHAWVLLYGLIYMPWFVYLERRTDVHYFVIHSPLDDYIPFVEYFIVPYLLWFGFVAVAAGYFFFTDKKGFYRLCAFLITGMTFFLLLCTVFPNGLNLRPITFARDNIFVDLVKYIYATDTPTNVLPSIHVFNSIGVCIAIWRSEALKRRRMIQWSAYVLAVLIILSTVFLKQHSVTDVIAAFALACVIYPFVYAAQEKKATKLSHQPI</sequence>
<evidence type="ECO:0000259" key="2">
    <source>
        <dbReference type="Pfam" id="PF01569"/>
    </source>
</evidence>